<proteinExistence type="inferred from homology"/>
<dbReference type="GO" id="GO:0071555">
    <property type="term" value="P:cell wall organization"/>
    <property type="evidence" value="ECO:0007669"/>
    <property type="project" value="UniProtKB-KW"/>
</dbReference>
<dbReference type="InterPro" id="IPR012334">
    <property type="entry name" value="Pectin_lyas_fold"/>
</dbReference>
<keyword evidence="10" id="KW-0732">Signal</keyword>
<dbReference type="Pfam" id="PF00295">
    <property type="entry name" value="Glyco_hydro_28"/>
    <property type="match status" value="2"/>
</dbReference>
<dbReference type="InterPro" id="IPR000743">
    <property type="entry name" value="Glyco_hydro_28"/>
</dbReference>
<protein>
    <recommendedName>
        <fullName evidence="13">Polygalacturonase</fullName>
    </recommendedName>
</protein>
<dbReference type="GO" id="GO:0005975">
    <property type="term" value="P:carbohydrate metabolic process"/>
    <property type="evidence" value="ECO:0007669"/>
    <property type="project" value="InterPro"/>
</dbReference>
<keyword evidence="7" id="KW-0961">Cell wall biogenesis/degradation</keyword>
<dbReference type="InterPro" id="IPR006626">
    <property type="entry name" value="PbH1"/>
</dbReference>
<dbReference type="PANTHER" id="PTHR31375">
    <property type="match status" value="1"/>
</dbReference>
<dbReference type="GO" id="GO:0004650">
    <property type="term" value="F:polygalacturonase activity"/>
    <property type="evidence" value="ECO:0007669"/>
    <property type="project" value="InterPro"/>
</dbReference>
<evidence type="ECO:0000256" key="2">
    <source>
        <dbReference type="ARBA" id="ARBA00008834"/>
    </source>
</evidence>
<evidence type="ECO:0000256" key="7">
    <source>
        <dbReference type="ARBA" id="ARBA00023316"/>
    </source>
</evidence>
<evidence type="ECO:0000313" key="11">
    <source>
        <dbReference type="EMBL" id="WVZ50354.1"/>
    </source>
</evidence>
<feature type="chain" id="PRO_5043036642" description="Polygalacturonase" evidence="10">
    <location>
        <begin position="30"/>
        <end position="476"/>
    </location>
</feature>
<dbReference type="EMBL" id="CP144745">
    <property type="protein sequence ID" value="WVZ50354.1"/>
    <property type="molecule type" value="Genomic_DNA"/>
</dbReference>
<keyword evidence="4" id="KW-0964">Secreted</keyword>
<comment type="subcellular location">
    <subcellularLocation>
        <location evidence="1">Secreted</location>
        <location evidence="1">Cell wall</location>
    </subcellularLocation>
</comment>
<keyword evidence="5 8" id="KW-0378">Hydrolase</keyword>
<dbReference type="Gene3D" id="2.160.20.10">
    <property type="entry name" value="Single-stranded right-handed beta-helix, Pectin lyase-like"/>
    <property type="match status" value="1"/>
</dbReference>
<evidence type="ECO:0008006" key="13">
    <source>
        <dbReference type="Google" id="ProtNLM"/>
    </source>
</evidence>
<evidence type="ECO:0000256" key="1">
    <source>
        <dbReference type="ARBA" id="ARBA00004191"/>
    </source>
</evidence>
<accession>A0AAQ3PG23</accession>
<gene>
    <name evidence="11" type="ORF">U9M48_001613</name>
</gene>
<evidence type="ECO:0000256" key="8">
    <source>
        <dbReference type="RuleBase" id="RU361169"/>
    </source>
</evidence>
<keyword evidence="3" id="KW-0134">Cell wall</keyword>
<evidence type="ECO:0000256" key="4">
    <source>
        <dbReference type="ARBA" id="ARBA00022525"/>
    </source>
</evidence>
<evidence type="ECO:0000256" key="9">
    <source>
        <dbReference type="SAM" id="MobiDB-lite"/>
    </source>
</evidence>
<evidence type="ECO:0000313" key="12">
    <source>
        <dbReference type="Proteomes" id="UP001341281"/>
    </source>
</evidence>
<feature type="signal peptide" evidence="10">
    <location>
        <begin position="1"/>
        <end position="29"/>
    </location>
</feature>
<keyword evidence="12" id="KW-1185">Reference proteome</keyword>
<feature type="region of interest" description="Disordered" evidence="9">
    <location>
        <begin position="34"/>
        <end position="85"/>
    </location>
</feature>
<feature type="compositionally biased region" description="Low complexity" evidence="9">
    <location>
        <begin position="42"/>
        <end position="57"/>
    </location>
</feature>
<sequence length="476" mass="50573">MEYFTARTAITLLLLLAVSSSFLYGGVNGGSHLHHHGKHNSAHPPSSSAHTPGPASGRRQHAQPPNAWPVSPLAPPPSRRLPDAWHRGAGASNVYDVVKDCRAVGDGVTDDTDAIKSAWYCACGDDGDSVVLAAAGYTFLVHATVFTGPCNGSVTIQLDGTIVAPSDPNKWTEVTVSKLTWLLFYRADGMSLQGAGLIDGKGQKWWALPCKSNRGHGGSSGHGAACVSPVGCRQPMKVLLLSMYYSDGLTLISHQALRFFMTSNVTVRGLKVQNSPEFHIRFDSSPAQSPNTDGIHVENTTDVLITNTVVSIGAGTLNMHVENVTCGPGGHGISIGSLGKNGARACVANVTVRNALIKHSDNGVRIKTWRQGGSGAGAGAVSTVSFQNVSMEAVRNPIIIDQYYCLSKSCKNSTSAVFINDISYTGIWGTYDAHTPPIHFGCSDACAVHQHHALRRRAASRVKPHHPRPLLLEGVR</sequence>
<dbReference type="SUPFAM" id="SSF51126">
    <property type="entry name" value="Pectin lyase-like"/>
    <property type="match status" value="1"/>
</dbReference>
<organism evidence="11 12">
    <name type="scientific">Paspalum notatum var. saurae</name>
    <dbReference type="NCBI Taxonomy" id="547442"/>
    <lineage>
        <taxon>Eukaryota</taxon>
        <taxon>Viridiplantae</taxon>
        <taxon>Streptophyta</taxon>
        <taxon>Embryophyta</taxon>
        <taxon>Tracheophyta</taxon>
        <taxon>Spermatophyta</taxon>
        <taxon>Magnoliopsida</taxon>
        <taxon>Liliopsida</taxon>
        <taxon>Poales</taxon>
        <taxon>Poaceae</taxon>
        <taxon>PACMAD clade</taxon>
        <taxon>Panicoideae</taxon>
        <taxon>Andropogonodae</taxon>
        <taxon>Paspaleae</taxon>
        <taxon>Paspalinae</taxon>
        <taxon>Paspalum</taxon>
    </lineage>
</organism>
<evidence type="ECO:0000256" key="3">
    <source>
        <dbReference type="ARBA" id="ARBA00022512"/>
    </source>
</evidence>
<evidence type="ECO:0000256" key="5">
    <source>
        <dbReference type="ARBA" id="ARBA00022801"/>
    </source>
</evidence>
<name>A0AAQ3PG23_PASNO</name>
<dbReference type="AlphaFoldDB" id="A0AAQ3PG23"/>
<reference evidence="11 12" key="1">
    <citation type="submission" date="2024-02" db="EMBL/GenBank/DDBJ databases">
        <title>High-quality chromosome-scale genome assembly of Pensacola bahiagrass (Paspalum notatum Flugge var. saurae).</title>
        <authorList>
            <person name="Vega J.M."/>
            <person name="Podio M."/>
            <person name="Orjuela J."/>
            <person name="Siena L.A."/>
            <person name="Pessino S.C."/>
            <person name="Combes M.C."/>
            <person name="Mariac C."/>
            <person name="Albertini E."/>
            <person name="Pupilli F."/>
            <person name="Ortiz J.P.A."/>
            <person name="Leblanc O."/>
        </authorList>
    </citation>
    <scope>NUCLEOTIDE SEQUENCE [LARGE SCALE GENOMIC DNA]</scope>
    <source>
        <strain evidence="11">R1</strain>
        <tissue evidence="11">Leaf</tissue>
    </source>
</reference>
<dbReference type="SMART" id="SM00710">
    <property type="entry name" value="PbH1"/>
    <property type="match status" value="3"/>
</dbReference>
<keyword evidence="6 8" id="KW-0326">Glycosidase</keyword>
<evidence type="ECO:0000256" key="6">
    <source>
        <dbReference type="ARBA" id="ARBA00023295"/>
    </source>
</evidence>
<evidence type="ECO:0000256" key="10">
    <source>
        <dbReference type="SAM" id="SignalP"/>
    </source>
</evidence>
<dbReference type="InterPro" id="IPR011050">
    <property type="entry name" value="Pectin_lyase_fold/virulence"/>
</dbReference>
<dbReference type="Proteomes" id="UP001341281">
    <property type="component" value="Chromosome 01"/>
</dbReference>
<comment type="similarity">
    <text evidence="2 8">Belongs to the glycosyl hydrolase 28 family.</text>
</comment>